<comment type="catalytic activity">
    <reaction evidence="1">
        <text>All bonds known to be hydrolyzed by this endopeptidase have arginine in P1 and an acidic residue in P4. P6 is often occupied by an acidic residue or by a hydroxy-amino-acid residue, the phosphorylation of which enhances cleavage.</text>
        <dbReference type="EC" id="3.4.22.49"/>
    </reaction>
</comment>
<feature type="region of interest" description="Disordered" evidence="5">
    <location>
        <begin position="1"/>
        <end position="21"/>
    </location>
</feature>
<sequence>MLSQEISIHGGETYHNTKKNMASPPILSSMLDKKSINNELIRQYNHMMDINYDEIIITERNWNAVIVNMQILEILIQSNTDVQTVKSFISNISKLFLGLTNTLASSNYELKDMISYKLKSDDLSIIPIYLQLKVNLLRVCALDDKILFNDIKENYDSKSNFYKLFSDSPTSKVLSYSLTSSFLKLSSSTKTIFKLVFLILATHYSTYTDNFRIELLDKINKDASKMLLKSDKLVYKSTAEHLYSLAQLCKSKNIESLSLDTILKKYNSINPSYSDNLLKSLDNINISQNIISIINSPESFEMIQSKTFAKELNSYIKSMDLNLVPDLQSLEKIISLIISKKENVDLFLGSIDQITIKLKDINCNLHNITYIYDALTKLSTYLYLEGQHKKLHNFQRLLFHFGNMSLDIDPIISVLFWASFIKLDNKLSTNWDSKLLTFRRLVFVSNDQVLKNNSQMACIIQLNFLNTISNDDQLPHQYESLLQNDLLASIKIISKCIINDEKCLNFLLKYIESESLIVSVVCEIVNCIEYSNVSQKDYLISQIIVMQKEQLKDTGLFLFFLSKISTVVDFPINFRNSDLSFNEDSIIIGCEQLVISHLYMMQSFSNTQNNLELIVKGYHSITKWIQNIQVDFTKYEFDVIKTVYYTLKYHNLYQYCSIMIKQYLCKREGQLASSEINLLISFTLNSLVKLQQFKSCESLITHYPQYCGISSINTYEEMNLSLELLQYYLLTKELEAESQIKNIMNIFITNDQFIIEKQSNKYQAVELLMMHARFCKISGMYKISNHLNCVTNLNRSINILQSIFKNFLLQGPKIPSLNVNFKSVLKMRFSYEMLSCYILLLDQYSIIGFGKEYEHFLRELETFIKVQPSVNLQYVITLKLIDFNIFKGSLNTASKLMQVVNVIQGDVFDDGNKINIISGLMTCENYARALGDEELVQKHSEKLDSIIIEYMDSGINMNLIKLWTVVLRRRYEKYFHSDDKLLKNYNIDNFIAESCQVLNEERDSTNVVSCYPIKEHGSDTKVINYKVERLKGLNSKLIEHSKNNFEISNVDISRTNLDMIINCFVNMVNSDNDFQYNTEMDQIISLNNQYKEYPFQLEKQFALNEQKPRCVLPQIGSLPKNIALSATSKINFSNLLPPDWQILSIDYVIPTNSLVILRYDSKNSEPLFVNLSLKEKEEQYSFKNIFNSLNEIIEESDKTTSSDVTNKIKTYSEKSQWWDTRQALDERLEELLNYVDIEWFGGFNSLFQSEVINIDDIQKFKDALSEIIYQYVKNDKLDLIKQGLFKIHDSIFELFLKIDRISVKKITDLLWFLFETMGINCTTMFDENEILDMANNLKKYIVSFTKKRIIDDNSNSHTVLILGASCTKLPWESIPSLRSKSVTRMPTLSQLESYLIKHKNLLENGIDPCKGYYVINPGGDLVRTEANLGSRFRTLNGWEGLVGEPPSDFDIEKAFDESNLYIYAGHGGGEQYIKSKKIKKRSYIPPSLLLGCSSGSLKGDGSIYQYGTAYNYINGGCPMLLVNLWDVTDKDIDLFTIDALTKWGFFVDYDSFDPFAISENNPMLSQCVAKSRDVCKLKYLNGAAPIIYGLPLRLETM</sequence>
<dbReference type="EMBL" id="PUHW01000022">
    <property type="protein sequence ID" value="KAG0690691.1"/>
    <property type="molecule type" value="Genomic_DNA"/>
</dbReference>
<name>A0A9P7BH02_9ASCO</name>
<evidence type="ECO:0000256" key="5">
    <source>
        <dbReference type="SAM" id="MobiDB-lite"/>
    </source>
</evidence>
<dbReference type="PROSITE" id="PS51700">
    <property type="entry name" value="SEPARIN"/>
    <property type="match status" value="1"/>
</dbReference>
<gene>
    <name evidence="7" type="ORF">C6P40_001914</name>
</gene>
<evidence type="ECO:0000256" key="1">
    <source>
        <dbReference type="ARBA" id="ARBA00000451"/>
    </source>
</evidence>
<dbReference type="GO" id="GO:0044732">
    <property type="term" value="C:mitotic spindle pole body"/>
    <property type="evidence" value="ECO:0007669"/>
    <property type="project" value="TreeGrafter"/>
</dbReference>
<reference evidence="7" key="1">
    <citation type="submission" date="2020-11" db="EMBL/GenBank/DDBJ databases">
        <title>Kefir isolates.</title>
        <authorList>
            <person name="Marcisauskas S."/>
            <person name="Kim Y."/>
            <person name="Blasche S."/>
        </authorList>
    </citation>
    <scope>NUCLEOTIDE SEQUENCE</scope>
    <source>
        <strain evidence="7">Olga-1</strain>
    </source>
</reference>
<dbReference type="EC" id="3.4.22.49" evidence="2"/>
<dbReference type="PANTHER" id="PTHR12792">
    <property type="entry name" value="EXTRA SPINDLE POLES 1-RELATED"/>
    <property type="match status" value="1"/>
</dbReference>
<organism evidence="7 8">
    <name type="scientific">Pichia californica</name>
    <dbReference type="NCBI Taxonomy" id="460514"/>
    <lineage>
        <taxon>Eukaryota</taxon>
        <taxon>Fungi</taxon>
        <taxon>Dikarya</taxon>
        <taxon>Ascomycota</taxon>
        <taxon>Saccharomycotina</taxon>
        <taxon>Pichiomycetes</taxon>
        <taxon>Pichiales</taxon>
        <taxon>Pichiaceae</taxon>
        <taxon>Pichia</taxon>
    </lineage>
</organism>
<accession>A0A9P7BH02</accession>
<keyword evidence="4" id="KW-0159">Chromosome partition</keyword>
<dbReference type="InterPro" id="IPR005314">
    <property type="entry name" value="Peptidase_C50"/>
</dbReference>
<feature type="domain" description="Peptidase C50" evidence="6">
    <location>
        <begin position="1408"/>
        <end position="1503"/>
    </location>
</feature>
<dbReference type="InterPro" id="IPR030397">
    <property type="entry name" value="SEPARIN_core_dom"/>
</dbReference>
<evidence type="ECO:0000256" key="3">
    <source>
        <dbReference type="ARBA" id="ARBA00022801"/>
    </source>
</evidence>
<evidence type="ECO:0000256" key="2">
    <source>
        <dbReference type="ARBA" id="ARBA00012489"/>
    </source>
</evidence>
<dbReference type="GO" id="GO:0005737">
    <property type="term" value="C:cytoplasm"/>
    <property type="evidence" value="ECO:0007669"/>
    <property type="project" value="TreeGrafter"/>
</dbReference>
<evidence type="ECO:0000313" key="8">
    <source>
        <dbReference type="Proteomes" id="UP000697127"/>
    </source>
</evidence>
<dbReference type="Proteomes" id="UP000697127">
    <property type="component" value="Unassembled WGS sequence"/>
</dbReference>
<evidence type="ECO:0000259" key="6">
    <source>
        <dbReference type="PROSITE" id="PS51700"/>
    </source>
</evidence>
<dbReference type="GO" id="GO:0051307">
    <property type="term" value="P:meiotic chromosome separation"/>
    <property type="evidence" value="ECO:0007669"/>
    <property type="project" value="TreeGrafter"/>
</dbReference>
<dbReference type="GO" id="GO:0004197">
    <property type="term" value="F:cysteine-type endopeptidase activity"/>
    <property type="evidence" value="ECO:0007669"/>
    <property type="project" value="InterPro"/>
</dbReference>
<evidence type="ECO:0000256" key="4">
    <source>
        <dbReference type="ARBA" id="ARBA00022829"/>
    </source>
</evidence>
<dbReference type="PANTHER" id="PTHR12792:SF0">
    <property type="entry name" value="SEPARIN"/>
    <property type="match status" value="1"/>
</dbReference>
<dbReference type="GO" id="GO:0006508">
    <property type="term" value="P:proteolysis"/>
    <property type="evidence" value="ECO:0007669"/>
    <property type="project" value="InterPro"/>
</dbReference>
<dbReference type="GO" id="GO:0072686">
    <property type="term" value="C:mitotic spindle"/>
    <property type="evidence" value="ECO:0007669"/>
    <property type="project" value="TreeGrafter"/>
</dbReference>
<keyword evidence="8" id="KW-1185">Reference proteome</keyword>
<proteinExistence type="predicted"/>
<dbReference type="Pfam" id="PF03568">
    <property type="entry name" value="Separin_C"/>
    <property type="match status" value="1"/>
</dbReference>
<evidence type="ECO:0000313" key="7">
    <source>
        <dbReference type="EMBL" id="KAG0690691.1"/>
    </source>
</evidence>
<protein>
    <recommendedName>
        <fullName evidence="2">separase</fullName>
        <ecNumber evidence="2">3.4.22.49</ecNumber>
    </recommendedName>
</protein>
<keyword evidence="3" id="KW-0378">Hydrolase</keyword>
<comment type="caution">
    <text evidence="7">The sequence shown here is derived from an EMBL/GenBank/DDBJ whole genome shotgun (WGS) entry which is preliminary data.</text>
</comment>
<dbReference type="GO" id="GO:0005634">
    <property type="term" value="C:nucleus"/>
    <property type="evidence" value="ECO:0007669"/>
    <property type="project" value="InterPro"/>
</dbReference>